<evidence type="ECO:0000256" key="2">
    <source>
        <dbReference type="ARBA" id="ARBA00023004"/>
    </source>
</evidence>
<protein>
    <submittedName>
        <fullName evidence="3">Kelch repeat protein</fullName>
    </submittedName>
</protein>
<dbReference type="PANTHER" id="PTHR47435:SF4">
    <property type="entry name" value="KELCH REPEAT PROTEIN (AFU_ORTHOLOGUE AFUA_5G12780)"/>
    <property type="match status" value="1"/>
</dbReference>
<proteinExistence type="predicted"/>
<sequence>MPPTATWTKICESDALRRSSQTLTVVNGAAYIFGGELRPREPVESSVHRIPKSQDADIDTFLSASADNAPQARVGATSTALHGKIYVFSGRGGVAMAPIEEDGAFWVLDTTAKVWSQVLPRDPASPRPAGRSYHAMTNDGQHTIFVHAGCPEKGRLSDLWAFNVVERTWRELPAAPAPDRGGTSIAYTQGKLYRMNGFDGKTEQGGALDVFDPQTNSWQTVGFDADGSQGPGPRSVSCLLSVVVDNQPCLVTMFGEHDPSSLGHQGAGKMLDGVWMFAIHSQKWKKLTFEGGREKPCPRGWFDADVAGETEVVIHGGLAESNQRLGDMWLLDLGVGMQS</sequence>
<dbReference type="AlphaFoldDB" id="A0A1C1CU12"/>
<keyword evidence="1" id="KW-0677">Repeat</keyword>
<dbReference type="OrthoDB" id="10250130at2759"/>
<dbReference type="Proteomes" id="UP000094526">
    <property type="component" value="Unassembled WGS sequence"/>
</dbReference>
<keyword evidence="4" id="KW-1185">Reference proteome</keyword>
<evidence type="ECO:0000313" key="4">
    <source>
        <dbReference type="Proteomes" id="UP000094526"/>
    </source>
</evidence>
<accession>A0A1C1CU12</accession>
<dbReference type="Pfam" id="PF24681">
    <property type="entry name" value="Kelch_KLHDC2_KLHL20_DRC7"/>
    <property type="match status" value="1"/>
</dbReference>
<dbReference type="PANTHER" id="PTHR47435">
    <property type="entry name" value="KELCH REPEAT PROTEIN (AFU_ORTHOLOGUE AFUA_5G12780)"/>
    <property type="match status" value="1"/>
</dbReference>
<keyword evidence="2" id="KW-0408">Iron</keyword>
<dbReference type="Gene3D" id="2.120.10.80">
    <property type="entry name" value="Kelch-type beta propeller"/>
    <property type="match status" value="2"/>
</dbReference>
<dbReference type="EMBL" id="LGRB01000009">
    <property type="protein sequence ID" value="OCT51962.1"/>
    <property type="molecule type" value="Genomic_DNA"/>
</dbReference>
<dbReference type="VEuPathDB" id="FungiDB:CLCR_08791"/>
<dbReference type="SUPFAM" id="SSF50965">
    <property type="entry name" value="Galactose oxidase, central domain"/>
    <property type="match status" value="1"/>
</dbReference>
<comment type="caution">
    <text evidence="3">The sequence shown here is derived from an EMBL/GenBank/DDBJ whole genome shotgun (WGS) entry which is preliminary data.</text>
</comment>
<name>A0A1C1CU12_9EURO</name>
<reference evidence="4" key="1">
    <citation type="submission" date="2015-07" db="EMBL/GenBank/DDBJ databases">
        <authorList>
            <person name="Teixeira M.M."/>
            <person name="Souza R.C."/>
            <person name="Almeida L.G."/>
            <person name="Vicente V.A."/>
            <person name="de Hoog S."/>
            <person name="Bocca A.L."/>
            <person name="de Almeida S.R."/>
            <person name="Vasconcelos A.T."/>
            <person name="Felipe M.S."/>
        </authorList>
    </citation>
    <scope>NUCLEOTIDE SEQUENCE [LARGE SCALE GENOMIC DNA]</scope>
    <source>
        <strain evidence="4">KSF</strain>
    </source>
</reference>
<dbReference type="GO" id="GO:0019760">
    <property type="term" value="P:glucosinolate metabolic process"/>
    <property type="evidence" value="ECO:0007669"/>
    <property type="project" value="UniProtKB-ARBA"/>
</dbReference>
<evidence type="ECO:0000313" key="3">
    <source>
        <dbReference type="EMBL" id="OCT51962.1"/>
    </source>
</evidence>
<dbReference type="eggNOG" id="KOG0379">
    <property type="taxonomic scope" value="Eukaryota"/>
</dbReference>
<organism evidence="3 4">
    <name type="scientific">Cladophialophora carrionii</name>
    <dbReference type="NCBI Taxonomy" id="86049"/>
    <lineage>
        <taxon>Eukaryota</taxon>
        <taxon>Fungi</taxon>
        <taxon>Dikarya</taxon>
        <taxon>Ascomycota</taxon>
        <taxon>Pezizomycotina</taxon>
        <taxon>Eurotiomycetes</taxon>
        <taxon>Chaetothyriomycetidae</taxon>
        <taxon>Chaetothyriales</taxon>
        <taxon>Herpotrichiellaceae</taxon>
        <taxon>Cladophialophora</taxon>
    </lineage>
</organism>
<dbReference type="VEuPathDB" id="FungiDB:G647_06167"/>
<dbReference type="SUPFAM" id="SSF117281">
    <property type="entry name" value="Kelch motif"/>
    <property type="match status" value="1"/>
</dbReference>
<dbReference type="STRING" id="86049.A0A1C1CU12"/>
<dbReference type="InterPro" id="IPR011043">
    <property type="entry name" value="Gal_Oxase/kelch_b-propeller"/>
</dbReference>
<dbReference type="InterPro" id="IPR015915">
    <property type="entry name" value="Kelch-typ_b-propeller"/>
</dbReference>
<gene>
    <name evidence="3" type="ORF">CLCR_08791</name>
</gene>
<evidence type="ECO:0000256" key="1">
    <source>
        <dbReference type="ARBA" id="ARBA00022737"/>
    </source>
</evidence>